<comment type="caution">
    <text evidence="9">The sequence shown here is derived from an EMBL/GenBank/DDBJ whole genome shotgun (WGS) entry which is preliminary data.</text>
</comment>
<name>A0A6I3M3M5_9MICO</name>
<dbReference type="PANTHER" id="PTHR30472">
    <property type="entry name" value="FERRIC ENTEROBACTIN TRANSPORT SYSTEM PERMEASE PROTEIN"/>
    <property type="match status" value="1"/>
</dbReference>
<dbReference type="InterPro" id="IPR037294">
    <property type="entry name" value="ABC_BtuC-like"/>
</dbReference>
<feature type="transmembrane region" description="Helical" evidence="8">
    <location>
        <begin position="125"/>
        <end position="146"/>
    </location>
</feature>
<dbReference type="OrthoDB" id="9796260at2"/>
<feature type="transmembrane region" description="Helical" evidence="8">
    <location>
        <begin position="287"/>
        <end position="307"/>
    </location>
</feature>
<organism evidence="9 10">
    <name type="scientific">Agromyces bracchium</name>
    <dbReference type="NCBI Taxonomy" id="88376"/>
    <lineage>
        <taxon>Bacteria</taxon>
        <taxon>Bacillati</taxon>
        <taxon>Actinomycetota</taxon>
        <taxon>Actinomycetes</taxon>
        <taxon>Micrococcales</taxon>
        <taxon>Microbacteriaceae</taxon>
        <taxon>Agromyces</taxon>
    </lineage>
</organism>
<accession>A0A6I3M3M5</accession>
<feature type="transmembrane region" description="Helical" evidence="8">
    <location>
        <begin position="31"/>
        <end position="50"/>
    </location>
</feature>
<evidence type="ECO:0000256" key="8">
    <source>
        <dbReference type="SAM" id="Phobius"/>
    </source>
</evidence>
<dbReference type="EMBL" id="WMLB01000017">
    <property type="protein sequence ID" value="MTH67885.1"/>
    <property type="molecule type" value="Genomic_DNA"/>
</dbReference>
<dbReference type="GO" id="GO:0005886">
    <property type="term" value="C:plasma membrane"/>
    <property type="evidence" value="ECO:0007669"/>
    <property type="project" value="UniProtKB-SubCell"/>
</dbReference>
<keyword evidence="4" id="KW-1003">Cell membrane</keyword>
<feature type="transmembrane region" description="Helical" evidence="8">
    <location>
        <begin position="241"/>
        <end position="257"/>
    </location>
</feature>
<dbReference type="AlphaFoldDB" id="A0A6I3M3M5"/>
<dbReference type="Proteomes" id="UP000433071">
    <property type="component" value="Unassembled WGS sequence"/>
</dbReference>
<dbReference type="Gene3D" id="1.10.3470.10">
    <property type="entry name" value="ABC transporter involved in vitamin B12 uptake, BtuC"/>
    <property type="match status" value="1"/>
</dbReference>
<comment type="similarity">
    <text evidence="2">Belongs to the binding-protein-dependent transport system permease family. FecCD subfamily.</text>
</comment>
<protein>
    <submittedName>
        <fullName evidence="9">Iron chelate uptake ABC transporter family permease subunit</fullName>
    </submittedName>
</protein>
<dbReference type="SUPFAM" id="SSF81345">
    <property type="entry name" value="ABC transporter involved in vitamin B12 uptake, BtuC"/>
    <property type="match status" value="1"/>
</dbReference>
<feature type="transmembrane region" description="Helical" evidence="8">
    <location>
        <begin position="94"/>
        <end position="119"/>
    </location>
</feature>
<sequence>MPRAAAAPDALARRGARDRVVVALARPGVRLALLAALAAASVAVFVFVGIEGSWAFAVPFRLRKVAAMLLVAVAIGVSTVLFQTITGNRILSPAIMGFDALYVLIQTVVVFAFGAGALATTDPNLMWLVEVGAMVVFSGLLFRWVFARSARSVHLLVLVGIVFGVLFRSVSSFMQRMLDPAAFAVLQDSFFASFTGVDETLLGISAVAVVTVTAVAVPLVRRLDVLLLGESHAIGLGVDHRRTVAVVLVLVAVLVSVSTALVGPVAFFGLLVANLAYLVVGSFRHAATLPAAVLLGVICLVGGQFLLEQLGLGTALSVVIEFVGGIVFILMLVRKGVR</sequence>
<feature type="transmembrane region" description="Helical" evidence="8">
    <location>
        <begin position="313"/>
        <end position="333"/>
    </location>
</feature>
<dbReference type="Pfam" id="PF01032">
    <property type="entry name" value="FecCD"/>
    <property type="match status" value="1"/>
</dbReference>
<evidence type="ECO:0000256" key="4">
    <source>
        <dbReference type="ARBA" id="ARBA00022475"/>
    </source>
</evidence>
<gene>
    <name evidence="9" type="ORF">GJ743_05800</name>
</gene>
<reference evidence="9 10" key="1">
    <citation type="submission" date="2019-11" db="EMBL/GenBank/DDBJ databases">
        <title>Agromyces kandeliae sp. nov., isolated from mangrove soil.</title>
        <authorList>
            <person name="Wang R."/>
        </authorList>
    </citation>
    <scope>NUCLEOTIDE SEQUENCE [LARGE SCALE GENOMIC DNA]</scope>
    <source>
        <strain evidence="9 10">JCM 11433</strain>
    </source>
</reference>
<evidence type="ECO:0000313" key="10">
    <source>
        <dbReference type="Proteomes" id="UP000433071"/>
    </source>
</evidence>
<keyword evidence="5 8" id="KW-0812">Transmembrane</keyword>
<keyword evidence="6 8" id="KW-1133">Transmembrane helix</keyword>
<evidence type="ECO:0000256" key="5">
    <source>
        <dbReference type="ARBA" id="ARBA00022692"/>
    </source>
</evidence>
<feature type="transmembrane region" description="Helical" evidence="8">
    <location>
        <begin position="62"/>
        <end position="82"/>
    </location>
</feature>
<evidence type="ECO:0000256" key="7">
    <source>
        <dbReference type="ARBA" id="ARBA00023136"/>
    </source>
</evidence>
<evidence type="ECO:0000256" key="1">
    <source>
        <dbReference type="ARBA" id="ARBA00004651"/>
    </source>
</evidence>
<keyword evidence="7 8" id="KW-0472">Membrane</keyword>
<feature type="transmembrane region" description="Helical" evidence="8">
    <location>
        <begin position="200"/>
        <end position="220"/>
    </location>
</feature>
<keyword evidence="10" id="KW-1185">Reference proteome</keyword>
<evidence type="ECO:0000256" key="6">
    <source>
        <dbReference type="ARBA" id="ARBA00022989"/>
    </source>
</evidence>
<dbReference type="InterPro" id="IPR000522">
    <property type="entry name" value="ABC_transptr_permease_BtuC"/>
</dbReference>
<feature type="transmembrane region" description="Helical" evidence="8">
    <location>
        <begin position="153"/>
        <end position="170"/>
    </location>
</feature>
<proteinExistence type="inferred from homology"/>
<evidence type="ECO:0000256" key="2">
    <source>
        <dbReference type="ARBA" id="ARBA00007935"/>
    </source>
</evidence>
<evidence type="ECO:0000256" key="3">
    <source>
        <dbReference type="ARBA" id="ARBA00022448"/>
    </source>
</evidence>
<dbReference type="PANTHER" id="PTHR30472:SF19">
    <property type="entry name" value="PETROBACTIN IMPORT SYSTEM PERMEASE PROTEIN YCLO"/>
    <property type="match status" value="1"/>
</dbReference>
<dbReference type="GO" id="GO:0022857">
    <property type="term" value="F:transmembrane transporter activity"/>
    <property type="evidence" value="ECO:0007669"/>
    <property type="project" value="InterPro"/>
</dbReference>
<dbReference type="GO" id="GO:0033214">
    <property type="term" value="P:siderophore-iron import into cell"/>
    <property type="evidence" value="ECO:0007669"/>
    <property type="project" value="TreeGrafter"/>
</dbReference>
<evidence type="ECO:0000313" key="9">
    <source>
        <dbReference type="EMBL" id="MTH67885.1"/>
    </source>
</evidence>
<keyword evidence="3" id="KW-0813">Transport</keyword>
<comment type="subcellular location">
    <subcellularLocation>
        <location evidence="1">Cell membrane</location>
        <topology evidence="1">Multi-pass membrane protein</topology>
    </subcellularLocation>
</comment>